<evidence type="ECO:0000256" key="1">
    <source>
        <dbReference type="ARBA" id="ARBA00010688"/>
    </source>
</evidence>
<protein>
    <submittedName>
        <fullName evidence="5">PfkB family carbohydrate kinase</fullName>
        <ecNumber evidence="5">2.7.1.-</ecNumber>
    </submittedName>
</protein>
<dbReference type="SUPFAM" id="SSF53613">
    <property type="entry name" value="Ribokinase-like"/>
    <property type="match status" value="1"/>
</dbReference>
<keyword evidence="3 5" id="KW-0418">Kinase</keyword>
<dbReference type="GO" id="GO:0016301">
    <property type="term" value="F:kinase activity"/>
    <property type="evidence" value="ECO:0007669"/>
    <property type="project" value="UniProtKB-KW"/>
</dbReference>
<sequence>MFEELQNLKQVHPVVVLNDFFLDRIIRIKNPDLLYKQVLEKSNLGGSIRGIPQTDLKGGNATNVAYALARLGCPVSLITIADKTGQNIIKESFSQFDTASLFVLEGRPGRTTSLELDNGKDIANVMISDLGDNENFGPEKLGQKEQDEITNASAVIVTNWASNKKGTDLSEFVFSKSVSALHFLDPADIQTRAKEFASALPRLSTYLDSLCLNENECNILLQQSGLGMVSGEEKTKRLIQKLAKSYSVSIDLHTTNGSYWSDGDHVEFATSFLVEPKFVTGAGDVWDAANIAGYLVGLDACTRLQFANGAASLYVRNPLGIPPTIDQILSLVSSNPC</sequence>
<dbReference type="OrthoDB" id="26949at2157"/>
<evidence type="ECO:0000256" key="3">
    <source>
        <dbReference type="ARBA" id="ARBA00022777"/>
    </source>
</evidence>
<comment type="similarity">
    <text evidence="1">Belongs to the carbohydrate kinase PfkB family.</text>
</comment>
<dbReference type="AlphaFoldDB" id="A0A2H1EFC2"/>
<dbReference type="Pfam" id="PF00294">
    <property type="entry name" value="PfkB"/>
    <property type="match status" value="1"/>
</dbReference>
<dbReference type="EMBL" id="FRFC01000003">
    <property type="protein sequence ID" value="SHO44117.1"/>
    <property type="molecule type" value="Genomic_DNA"/>
</dbReference>
<keyword evidence="2 5" id="KW-0808">Transferase</keyword>
<feature type="domain" description="Carbohydrate kinase PfkB" evidence="4">
    <location>
        <begin position="58"/>
        <end position="321"/>
    </location>
</feature>
<evidence type="ECO:0000313" key="6">
    <source>
        <dbReference type="Proteomes" id="UP000232412"/>
    </source>
</evidence>
<dbReference type="PANTHER" id="PTHR10584:SF166">
    <property type="entry name" value="RIBOKINASE"/>
    <property type="match status" value="1"/>
</dbReference>
<dbReference type="Gene3D" id="3.40.1190.20">
    <property type="match status" value="1"/>
</dbReference>
<dbReference type="RefSeq" id="WP_101009278.1">
    <property type="nucleotide sequence ID" value="NZ_FRFC01000003.1"/>
</dbReference>
<evidence type="ECO:0000259" key="4">
    <source>
        <dbReference type="Pfam" id="PF00294"/>
    </source>
</evidence>
<dbReference type="PANTHER" id="PTHR10584">
    <property type="entry name" value="SUGAR KINASE"/>
    <property type="match status" value="1"/>
</dbReference>
<name>A0A2H1EFC2_9ARCH</name>
<proteinExistence type="inferred from homology"/>
<dbReference type="EC" id="2.7.1.-" evidence="5"/>
<dbReference type="Proteomes" id="UP000232412">
    <property type="component" value="Unassembled WGS sequence"/>
</dbReference>
<accession>A0A2H1EFC2</accession>
<reference evidence="6" key="1">
    <citation type="submission" date="2016-12" db="EMBL/GenBank/DDBJ databases">
        <authorList>
            <person name="Herbold C."/>
        </authorList>
    </citation>
    <scope>NUCLEOTIDE SEQUENCE [LARGE SCALE GENOMIC DNA]</scope>
</reference>
<keyword evidence="6" id="KW-1185">Reference proteome</keyword>
<dbReference type="InterPro" id="IPR011611">
    <property type="entry name" value="PfkB_dom"/>
</dbReference>
<organism evidence="5 6">
    <name type="scientific">Nitrosotalea sinensis</name>
    <dbReference type="NCBI Taxonomy" id="1499975"/>
    <lineage>
        <taxon>Archaea</taxon>
        <taxon>Nitrososphaerota</taxon>
        <taxon>Nitrososphaeria</taxon>
        <taxon>Nitrosotaleales</taxon>
        <taxon>Nitrosotaleaceae</taxon>
        <taxon>Nitrosotalea</taxon>
    </lineage>
</organism>
<evidence type="ECO:0000256" key="2">
    <source>
        <dbReference type="ARBA" id="ARBA00022679"/>
    </source>
</evidence>
<gene>
    <name evidence="5" type="ORF">NSIN_20241</name>
</gene>
<evidence type="ECO:0000313" key="5">
    <source>
        <dbReference type="EMBL" id="SHO44117.1"/>
    </source>
</evidence>
<dbReference type="InterPro" id="IPR029056">
    <property type="entry name" value="Ribokinase-like"/>
</dbReference>